<evidence type="ECO:0000259" key="2">
    <source>
        <dbReference type="Pfam" id="PF01609"/>
    </source>
</evidence>
<feature type="domain" description="Transposase IS4-like" evidence="2">
    <location>
        <begin position="7"/>
        <end position="60"/>
    </location>
</feature>
<gene>
    <name evidence="3" type="ORF">EDC29_11773</name>
</gene>
<keyword evidence="1" id="KW-0472">Membrane</keyword>
<accession>A0A4R4A5G2</accession>
<dbReference type="EMBL" id="SMDC01000017">
    <property type="protein sequence ID" value="TCW32707.1"/>
    <property type="molecule type" value="Genomic_DNA"/>
</dbReference>
<feature type="transmembrane region" description="Helical" evidence="1">
    <location>
        <begin position="46"/>
        <end position="65"/>
    </location>
</feature>
<dbReference type="Proteomes" id="UP000295247">
    <property type="component" value="Unassembled WGS sequence"/>
</dbReference>
<dbReference type="GO" id="GO:0004803">
    <property type="term" value="F:transposase activity"/>
    <property type="evidence" value="ECO:0007669"/>
    <property type="project" value="InterPro"/>
</dbReference>
<dbReference type="InterPro" id="IPR002559">
    <property type="entry name" value="Transposase_11"/>
</dbReference>
<dbReference type="GO" id="GO:0003677">
    <property type="term" value="F:DNA binding"/>
    <property type="evidence" value="ECO:0007669"/>
    <property type="project" value="InterPro"/>
</dbReference>
<dbReference type="Pfam" id="PF01609">
    <property type="entry name" value="DDE_Tnp_1"/>
    <property type="match status" value="1"/>
</dbReference>
<feature type="non-terminal residue" evidence="3">
    <location>
        <position position="1"/>
    </location>
</feature>
<dbReference type="PANTHER" id="PTHR30007">
    <property type="entry name" value="PHP DOMAIN PROTEIN"/>
    <property type="match status" value="1"/>
</dbReference>
<keyword evidence="1" id="KW-0812">Transmembrane</keyword>
<dbReference type="GO" id="GO:0006313">
    <property type="term" value="P:DNA transposition"/>
    <property type="evidence" value="ECO:0007669"/>
    <property type="project" value="InterPro"/>
</dbReference>
<dbReference type="AlphaFoldDB" id="A0A4R4A5G2"/>
<keyword evidence="1" id="KW-1133">Transmembrane helix</keyword>
<organism evidence="3 4">
    <name type="scientific">Marichromatium gracile</name>
    <name type="common">Chromatium gracile</name>
    <dbReference type="NCBI Taxonomy" id="1048"/>
    <lineage>
        <taxon>Bacteria</taxon>
        <taxon>Pseudomonadati</taxon>
        <taxon>Pseudomonadota</taxon>
        <taxon>Gammaproteobacteria</taxon>
        <taxon>Chromatiales</taxon>
        <taxon>Chromatiaceae</taxon>
        <taxon>Marichromatium</taxon>
    </lineage>
</organism>
<dbReference type="RefSeq" id="WP_165913565.1">
    <property type="nucleotide sequence ID" value="NZ_SMDC01000017.1"/>
</dbReference>
<dbReference type="PANTHER" id="PTHR30007:SF1">
    <property type="entry name" value="BLR1914 PROTEIN"/>
    <property type="match status" value="1"/>
</dbReference>
<evidence type="ECO:0000313" key="3">
    <source>
        <dbReference type="EMBL" id="TCW32707.1"/>
    </source>
</evidence>
<evidence type="ECO:0000256" key="1">
    <source>
        <dbReference type="SAM" id="Phobius"/>
    </source>
</evidence>
<evidence type="ECO:0000313" key="4">
    <source>
        <dbReference type="Proteomes" id="UP000295247"/>
    </source>
</evidence>
<sequence length="68" mass="8081">RNIQPQLARRNTPHGSGLGTTRWVVERSLAWLHQFRRLRVRFERRADIHEAFLFLGLALICWSALEWA</sequence>
<protein>
    <submittedName>
        <fullName evidence="3">DDE family transposase</fullName>
    </submittedName>
</protein>
<reference evidence="3 4" key="1">
    <citation type="submission" date="2019-03" db="EMBL/GenBank/DDBJ databases">
        <title>Genomic Encyclopedia of Type Strains, Phase IV (KMG-IV): sequencing the most valuable type-strain genomes for metagenomic binning, comparative biology and taxonomic classification.</title>
        <authorList>
            <person name="Goeker M."/>
        </authorList>
    </citation>
    <scope>NUCLEOTIDE SEQUENCE [LARGE SCALE GENOMIC DNA]</scope>
    <source>
        <strain evidence="3 4">DSM 203</strain>
    </source>
</reference>
<proteinExistence type="predicted"/>
<comment type="caution">
    <text evidence="3">The sequence shown here is derived from an EMBL/GenBank/DDBJ whole genome shotgun (WGS) entry which is preliminary data.</text>
</comment>
<name>A0A4R4A5G2_MARGR</name>